<gene>
    <name evidence="1" type="ORF">Vadar_023419</name>
</gene>
<keyword evidence="2" id="KW-1185">Reference proteome</keyword>
<accession>A0ACB7ZMB9</accession>
<dbReference type="EMBL" id="CM037159">
    <property type="protein sequence ID" value="KAH7866666.1"/>
    <property type="molecule type" value="Genomic_DNA"/>
</dbReference>
<evidence type="ECO:0000313" key="1">
    <source>
        <dbReference type="EMBL" id="KAH7866666.1"/>
    </source>
</evidence>
<dbReference type="Proteomes" id="UP000828048">
    <property type="component" value="Chromosome 9"/>
</dbReference>
<name>A0ACB7ZMB9_9ERIC</name>
<organism evidence="1 2">
    <name type="scientific">Vaccinium darrowii</name>
    <dbReference type="NCBI Taxonomy" id="229202"/>
    <lineage>
        <taxon>Eukaryota</taxon>
        <taxon>Viridiplantae</taxon>
        <taxon>Streptophyta</taxon>
        <taxon>Embryophyta</taxon>
        <taxon>Tracheophyta</taxon>
        <taxon>Spermatophyta</taxon>
        <taxon>Magnoliopsida</taxon>
        <taxon>eudicotyledons</taxon>
        <taxon>Gunneridae</taxon>
        <taxon>Pentapetalae</taxon>
        <taxon>asterids</taxon>
        <taxon>Ericales</taxon>
        <taxon>Ericaceae</taxon>
        <taxon>Vaccinioideae</taxon>
        <taxon>Vaccinieae</taxon>
        <taxon>Vaccinium</taxon>
    </lineage>
</organism>
<protein>
    <submittedName>
        <fullName evidence="1">Uncharacterized protein</fullName>
    </submittedName>
</protein>
<reference evidence="1 2" key="1">
    <citation type="journal article" date="2021" name="Hortic Res">
        <title>High-quality reference genome and annotation aids understanding of berry development for evergreen blueberry (Vaccinium darrowii).</title>
        <authorList>
            <person name="Yu J."/>
            <person name="Hulse-Kemp A.M."/>
            <person name="Babiker E."/>
            <person name="Staton M."/>
        </authorList>
    </citation>
    <scope>NUCLEOTIDE SEQUENCE [LARGE SCALE GENOMIC DNA]</scope>
    <source>
        <strain evidence="2">cv. NJ 8807/NJ 8810</strain>
        <tissue evidence="1">Young leaf</tissue>
    </source>
</reference>
<evidence type="ECO:0000313" key="2">
    <source>
        <dbReference type="Proteomes" id="UP000828048"/>
    </source>
</evidence>
<proteinExistence type="predicted"/>
<sequence length="233" mass="26932">MEGLSSDESKHFLSDNELDDDFFPMAPVNAPIDWDVENAWNAMHSEPFVPPPPAPPVEEEEEEDPESEVEDAASPPQPPQPIRGLPAWVQWRGHNSNLDPNTSVYLNIEPLYPCAWKLRARPYYLGPVQTLSPCRNGTYRIAVPPGFALHYSEFFFHTQVSTHRPKDPSSIISLDLDFDDHRTYTEEPANVRHYPEEEEEGPWVRVTWKCYGIYEDTLEPEARMRLNYPDFFD</sequence>
<comment type="caution">
    <text evidence="1">The sequence shown here is derived from an EMBL/GenBank/DDBJ whole genome shotgun (WGS) entry which is preliminary data.</text>
</comment>